<dbReference type="AlphaFoldDB" id="A0A0D2ZVZ1"/>
<dbReference type="Proteomes" id="UP000032141">
    <property type="component" value="Unassembled WGS sequence"/>
</dbReference>
<proteinExistence type="predicted"/>
<dbReference type="Gramene" id="Bo02212s010.1">
    <property type="protein sequence ID" value="Bo02212s010.1"/>
    <property type="gene ID" value="Bo02212s010"/>
</dbReference>
<protein>
    <recommendedName>
        <fullName evidence="3">Protein kinase domain-containing protein</fullName>
    </recommendedName>
</protein>
<sequence length="183" mass="20636">MKQASPFFRRGEHFFDDLSRSNFCYESFGLHILLGRGIPKVQSNSQSSDDPRKVMLQRLAELVTGHMGGGICGRLSIDKPEWMAPEVLRNEPSNGNLWLLFRTFGVILLELATLRLPWRGMNPMQVVGAVGFQNRRLEIPKEGRIILGMLANRFESVALLCSLTEVLNQLVLPSPQEFPTVNI</sequence>
<dbReference type="OMA" id="ESFGLHI"/>
<reference evidence="1" key="2">
    <citation type="submission" date="2015-06" db="UniProtKB">
        <authorList>
            <consortium name="EnsemblPlants"/>
        </authorList>
    </citation>
    <scope>IDENTIFICATION</scope>
</reference>
<name>A0A0D2ZVZ1_BRAOL</name>
<reference evidence="1" key="1">
    <citation type="journal article" date="2014" name="Genome Biol.">
        <title>Transcriptome and methylome profiling reveals relics of genome dominance in the mesopolyploid Brassica oleracea.</title>
        <authorList>
            <person name="Parkin I.A."/>
            <person name="Koh C."/>
            <person name="Tang H."/>
            <person name="Robinson S.J."/>
            <person name="Kagale S."/>
            <person name="Clarke W.E."/>
            <person name="Town C.D."/>
            <person name="Nixon J."/>
            <person name="Krishnakumar V."/>
            <person name="Bidwell S.L."/>
            <person name="Denoeud F."/>
            <person name="Belcram H."/>
            <person name="Links M.G."/>
            <person name="Just J."/>
            <person name="Clarke C."/>
            <person name="Bender T."/>
            <person name="Huebert T."/>
            <person name="Mason A.S."/>
            <person name="Pires J.C."/>
            <person name="Barker G."/>
            <person name="Moore J."/>
            <person name="Walley P.G."/>
            <person name="Manoli S."/>
            <person name="Batley J."/>
            <person name="Edwards D."/>
            <person name="Nelson M.N."/>
            <person name="Wang X."/>
            <person name="Paterson A.H."/>
            <person name="King G."/>
            <person name="Bancroft I."/>
            <person name="Chalhoub B."/>
            <person name="Sharpe A.G."/>
        </authorList>
    </citation>
    <scope>NUCLEOTIDE SEQUENCE [LARGE SCALE GENOMIC DNA]</scope>
    <source>
        <strain evidence="1">cv. TO1000</strain>
    </source>
</reference>
<evidence type="ECO:0000313" key="1">
    <source>
        <dbReference type="EnsemblPlants" id="Bo02212s010.1"/>
    </source>
</evidence>
<dbReference type="eggNOG" id="KOG0192">
    <property type="taxonomic scope" value="Eukaryota"/>
</dbReference>
<dbReference type="HOGENOM" id="CLU_1477167_0_0_1"/>
<keyword evidence="2" id="KW-1185">Reference proteome</keyword>
<evidence type="ECO:0008006" key="3">
    <source>
        <dbReference type="Google" id="ProtNLM"/>
    </source>
</evidence>
<dbReference type="SUPFAM" id="SSF56112">
    <property type="entry name" value="Protein kinase-like (PK-like)"/>
    <property type="match status" value="1"/>
</dbReference>
<organism evidence="1 2">
    <name type="scientific">Brassica oleracea var. oleracea</name>
    <dbReference type="NCBI Taxonomy" id="109376"/>
    <lineage>
        <taxon>Eukaryota</taxon>
        <taxon>Viridiplantae</taxon>
        <taxon>Streptophyta</taxon>
        <taxon>Embryophyta</taxon>
        <taxon>Tracheophyta</taxon>
        <taxon>Spermatophyta</taxon>
        <taxon>Magnoliopsida</taxon>
        <taxon>eudicotyledons</taxon>
        <taxon>Gunneridae</taxon>
        <taxon>Pentapetalae</taxon>
        <taxon>rosids</taxon>
        <taxon>malvids</taxon>
        <taxon>Brassicales</taxon>
        <taxon>Brassicaceae</taxon>
        <taxon>Brassiceae</taxon>
        <taxon>Brassica</taxon>
    </lineage>
</organism>
<dbReference type="EnsemblPlants" id="Bo02212s010.1">
    <property type="protein sequence ID" value="Bo02212s010.1"/>
    <property type="gene ID" value="Bo02212s010"/>
</dbReference>
<dbReference type="Gene3D" id="1.10.510.10">
    <property type="entry name" value="Transferase(Phosphotransferase) domain 1"/>
    <property type="match status" value="1"/>
</dbReference>
<dbReference type="InterPro" id="IPR011009">
    <property type="entry name" value="Kinase-like_dom_sf"/>
</dbReference>
<evidence type="ECO:0000313" key="2">
    <source>
        <dbReference type="Proteomes" id="UP000032141"/>
    </source>
</evidence>
<dbReference type="STRING" id="109376.A0A0D2ZVZ1"/>
<accession>A0A0D2ZVZ1</accession>